<dbReference type="InterPro" id="IPR002589">
    <property type="entry name" value="Macro_dom"/>
</dbReference>
<sequence>MPDVTRATTFALAVEKAVDPTTVREVTHEAFNDDATSGGFAFHYDHVMLICGVAGGRAWSVDPGTDEGRREAVEAFWRVARRRSERLTRTVDPATLPATTRAAVAALVSGARSVGDLEPRPLESDDERARADYLLILLRRYASAASNASNASNQPPIEADALRVVARHQVFVRGTDHRAHPCPLCGTPAVGGPRYPRAVCDDCRDRIRCAHDRPIGGENIDLGGGFVARHTDDGTACDTTTADHRARVDDRPVRIDEAHMGGVVIEALLPPEVELIRGDITRQEVDAVVNAANSGMRGGGGVDGAIHRAGGPAVLADCLARFPRGLAVGDAGWTTAGDLPASRVIHTVGPNHAAGQRDRALLVSCYRRSLEVADELRAGTVAFPLVSAGIYGWPLQDAADAAVETLASTPSGVRLARIVAFSDEAYDAVARALGARGTD</sequence>
<evidence type="ECO:0000259" key="1">
    <source>
        <dbReference type="PROSITE" id="PS51154"/>
    </source>
</evidence>
<evidence type="ECO:0000313" key="3">
    <source>
        <dbReference type="Proteomes" id="UP000297318"/>
    </source>
</evidence>
<dbReference type="AlphaFoldDB" id="A0A4Z1E718"/>
<name>A0A4Z1E718_9MICO</name>
<dbReference type="PANTHER" id="PTHR11106">
    <property type="entry name" value="GANGLIOSIDE INDUCED DIFFERENTIATION ASSOCIATED PROTEIN 2-RELATED"/>
    <property type="match status" value="1"/>
</dbReference>
<organism evidence="2 3">
    <name type="scientific">Serinibacter arcticus</name>
    <dbReference type="NCBI Taxonomy" id="1655435"/>
    <lineage>
        <taxon>Bacteria</taxon>
        <taxon>Bacillati</taxon>
        <taxon>Actinomycetota</taxon>
        <taxon>Actinomycetes</taxon>
        <taxon>Micrococcales</taxon>
        <taxon>Beutenbergiaceae</taxon>
        <taxon>Serinibacter</taxon>
    </lineage>
</organism>
<dbReference type="Pfam" id="PF01661">
    <property type="entry name" value="Macro"/>
    <property type="match status" value="1"/>
</dbReference>
<dbReference type="PANTHER" id="PTHR11106:SF27">
    <property type="entry name" value="MACRO DOMAIN-CONTAINING PROTEIN"/>
    <property type="match status" value="1"/>
</dbReference>
<dbReference type="SUPFAM" id="SSF52949">
    <property type="entry name" value="Macro domain-like"/>
    <property type="match status" value="1"/>
</dbReference>
<protein>
    <recommendedName>
        <fullName evidence="1">Macro domain-containing protein</fullName>
    </recommendedName>
</protein>
<dbReference type="EMBL" id="RHPJ01000002">
    <property type="protein sequence ID" value="TGO05381.1"/>
    <property type="molecule type" value="Genomic_DNA"/>
</dbReference>
<dbReference type="PROSITE" id="PS51154">
    <property type="entry name" value="MACRO"/>
    <property type="match status" value="1"/>
</dbReference>
<keyword evidence="3" id="KW-1185">Reference proteome</keyword>
<dbReference type="RefSeq" id="WP_332888464.1">
    <property type="nucleotide sequence ID" value="NZ_RHPJ01000002.1"/>
</dbReference>
<accession>A0A4Z1E718</accession>
<dbReference type="Gene3D" id="3.40.220.10">
    <property type="entry name" value="Leucine Aminopeptidase, subunit E, domain 1"/>
    <property type="match status" value="1"/>
</dbReference>
<dbReference type="SMART" id="SM00506">
    <property type="entry name" value="A1pp"/>
    <property type="match status" value="1"/>
</dbReference>
<evidence type="ECO:0000313" key="2">
    <source>
        <dbReference type="EMBL" id="TGO05381.1"/>
    </source>
</evidence>
<dbReference type="Proteomes" id="UP000297318">
    <property type="component" value="Unassembled WGS sequence"/>
</dbReference>
<comment type="caution">
    <text evidence="2">The sequence shown here is derived from an EMBL/GenBank/DDBJ whole genome shotgun (WGS) entry which is preliminary data.</text>
</comment>
<reference evidence="2 3" key="1">
    <citation type="submission" date="2018-11" db="EMBL/GenBank/DDBJ databases">
        <title>Complete genome sequencing of the Actinobacteria Serinibacter sp. K3-2.</title>
        <authorList>
            <person name="Rakitin A.L."/>
            <person name="Beletsky A.V."/>
            <person name="Mardanov A.V."/>
            <person name="Ravin N.V."/>
            <person name="Gromova A.S."/>
            <person name="Filippova S.N."/>
            <person name="Gal'Chenko V.F."/>
        </authorList>
    </citation>
    <scope>NUCLEOTIDE SEQUENCE [LARGE SCALE GENOMIC DNA]</scope>
    <source>
        <strain evidence="2 3">K3-2</strain>
    </source>
</reference>
<dbReference type="InterPro" id="IPR043472">
    <property type="entry name" value="Macro_dom-like"/>
</dbReference>
<feature type="domain" description="Macro" evidence="1">
    <location>
        <begin position="260"/>
        <end position="437"/>
    </location>
</feature>
<gene>
    <name evidence="2" type="ORF">SERN_1385</name>
</gene>
<proteinExistence type="predicted"/>